<accession>A0ABV3ZEF2</accession>
<evidence type="ECO:0000313" key="1">
    <source>
        <dbReference type="EMBL" id="MEX6688198.1"/>
    </source>
</evidence>
<keyword evidence="2" id="KW-1185">Reference proteome</keyword>
<reference evidence="1 2" key="1">
    <citation type="submission" date="2023-07" db="EMBL/GenBank/DDBJ databases">
        <authorList>
            <person name="Lian W.-H."/>
        </authorList>
    </citation>
    <scope>NUCLEOTIDE SEQUENCE [LARGE SCALE GENOMIC DNA]</scope>
    <source>
        <strain evidence="1 2">SYSU DXS3180</strain>
    </source>
</reference>
<name>A0ABV3ZEF2_9BACT</name>
<sequence>MKKILLTSLQGVILLCLCSMMGKDNISMKLEKPSTIDSLGACQGAKFLDGDVYLYGDREVGMLRRYKLQHDSLVYTQQECLFTENGKDVINHPTGIAYHKGMPTFIGNSVRLNKEGTAWKAIIYSINWDGFLKTKTLDGNLLNTIEDDACIQGCRPEYVQADGKWYVATADYGNKQNEVRLYDPALLAKAKKTTEAGIVYKKFICGPWVQNMVWLNDKKILLLIQNRTEGRGWRFTYLDFEKSLNSGKEYILKTVDVDQRTDELEGFTFLPQVKKGIAVTSSRKDNANFMNIQWD</sequence>
<dbReference type="SUPFAM" id="SSF82171">
    <property type="entry name" value="DPP6 N-terminal domain-like"/>
    <property type="match status" value="1"/>
</dbReference>
<gene>
    <name evidence="1" type="ORF">QTN47_11865</name>
</gene>
<comment type="caution">
    <text evidence="1">The sequence shown here is derived from an EMBL/GenBank/DDBJ whole genome shotgun (WGS) entry which is preliminary data.</text>
</comment>
<dbReference type="EMBL" id="JAULBC010000003">
    <property type="protein sequence ID" value="MEX6688198.1"/>
    <property type="molecule type" value="Genomic_DNA"/>
</dbReference>
<dbReference type="RefSeq" id="WP_369329607.1">
    <property type="nucleotide sequence ID" value="NZ_JAULBC010000003.1"/>
</dbReference>
<organism evidence="1 2">
    <name type="scientific">Danxiaibacter flavus</name>
    <dbReference type="NCBI Taxonomy" id="3049108"/>
    <lineage>
        <taxon>Bacteria</taxon>
        <taxon>Pseudomonadati</taxon>
        <taxon>Bacteroidota</taxon>
        <taxon>Chitinophagia</taxon>
        <taxon>Chitinophagales</taxon>
        <taxon>Chitinophagaceae</taxon>
        <taxon>Danxiaibacter</taxon>
    </lineage>
</organism>
<evidence type="ECO:0000313" key="2">
    <source>
        <dbReference type="Proteomes" id="UP001560573"/>
    </source>
</evidence>
<protein>
    <submittedName>
        <fullName evidence="1">Uncharacterized protein</fullName>
    </submittedName>
</protein>
<dbReference type="Proteomes" id="UP001560573">
    <property type="component" value="Unassembled WGS sequence"/>
</dbReference>
<proteinExistence type="predicted"/>